<sequence>MSNPFNPNQQPMPGSGQYPAGQQLGGAYGQQPGQQMPGAGGYGQNHGFGQQPQQGYYQQGQFPGTPYGVAPEKKKTGLIIGIIAAVLVVAIIAGIAIWALNKDDSDSDADSPTMPGVPSQASDPAAGTNPMQPPVGTNPTQPPVGTNPTQGAAPGNGNGGQGDMKERVLASCKEQINRKWSNASVSNENYAQPEVLPNGEKHVYTGIVTGTDTTTNKTGRWSFECKGYYVKSLDSFDTLLTYKNA</sequence>
<feature type="region of interest" description="Disordered" evidence="1">
    <location>
        <begin position="1"/>
        <end position="60"/>
    </location>
</feature>
<feature type="transmembrane region" description="Helical" evidence="2">
    <location>
        <begin position="78"/>
        <end position="100"/>
    </location>
</feature>
<keyword evidence="2" id="KW-0472">Membrane</keyword>
<gene>
    <name evidence="3" type="ORF">FOC40_05515</name>
</gene>
<feature type="compositionally biased region" description="Polar residues" evidence="1">
    <location>
        <begin position="1"/>
        <end position="12"/>
    </location>
</feature>
<evidence type="ECO:0000313" key="3">
    <source>
        <dbReference type="EMBL" id="QGS10911.1"/>
    </source>
</evidence>
<keyword evidence="2" id="KW-1133">Transmembrane helix</keyword>
<protein>
    <submittedName>
        <fullName evidence="3">Uncharacterized protein</fullName>
    </submittedName>
</protein>
<dbReference type="RefSeq" id="WP_003796470.1">
    <property type="nucleotide sequence ID" value="NZ_CP046315.1"/>
</dbReference>
<dbReference type="EMBL" id="CP046315">
    <property type="protein sequence ID" value="QGS10911.1"/>
    <property type="molecule type" value="Genomic_DNA"/>
</dbReference>
<dbReference type="Proteomes" id="UP000424490">
    <property type="component" value="Chromosome"/>
</dbReference>
<evidence type="ECO:0000256" key="1">
    <source>
        <dbReference type="SAM" id="MobiDB-lite"/>
    </source>
</evidence>
<feature type="region of interest" description="Disordered" evidence="1">
    <location>
        <begin position="104"/>
        <end position="164"/>
    </location>
</feature>
<feature type="compositionally biased region" description="Low complexity" evidence="1">
    <location>
        <begin position="47"/>
        <end position="60"/>
    </location>
</feature>
<keyword evidence="2" id="KW-0812">Transmembrane</keyword>
<name>A0A857A6G5_9ACTO</name>
<dbReference type="AlphaFoldDB" id="A0A857A6G5"/>
<organism evidence="3 4">
    <name type="scientific">Schaalia odontolytica</name>
    <dbReference type="NCBI Taxonomy" id="1660"/>
    <lineage>
        <taxon>Bacteria</taxon>
        <taxon>Bacillati</taxon>
        <taxon>Actinomycetota</taxon>
        <taxon>Actinomycetes</taxon>
        <taxon>Actinomycetales</taxon>
        <taxon>Actinomycetaceae</taxon>
        <taxon>Schaalia</taxon>
    </lineage>
</organism>
<accession>A0A857A6G5</accession>
<evidence type="ECO:0000256" key="2">
    <source>
        <dbReference type="SAM" id="Phobius"/>
    </source>
</evidence>
<reference evidence="3 4" key="1">
    <citation type="submission" date="2019-11" db="EMBL/GenBank/DDBJ databases">
        <title>FDA dAtabase for Regulatory Grade micrObial Sequences (FDA-ARGOS): Supporting development and validation of Infectious Disease Dx tests.</title>
        <authorList>
            <person name="Stonesifer R."/>
            <person name="Tallon L."/>
            <person name="Sadzewicz L."/>
            <person name="Vavikolanu K."/>
            <person name="Mehta A."/>
            <person name="Aluvathingal J."/>
            <person name="Nadendla S."/>
            <person name="Myers T."/>
            <person name="Yan Y."/>
            <person name="Sichtig H."/>
        </authorList>
    </citation>
    <scope>NUCLEOTIDE SEQUENCE [LARGE SCALE GENOMIC DNA]</scope>
    <source>
        <strain evidence="3 4">FDAARGOS_732</strain>
    </source>
</reference>
<feature type="compositionally biased region" description="Polar residues" evidence="1">
    <location>
        <begin position="135"/>
        <end position="147"/>
    </location>
</feature>
<evidence type="ECO:0000313" key="4">
    <source>
        <dbReference type="Proteomes" id="UP000424490"/>
    </source>
</evidence>
<proteinExistence type="predicted"/>